<dbReference type="OrthoDB" id="9779853at2"/>
<protein>
    <submittedName>
        <fullName evidence="2">Alpha/beta hydrolase</fullName>
    </submittedName>
</protein>
<dbReference type="GO" id="GO:0016020">
    <property type="term" value="C:membrane"/>
    <property type="evidence" value="ECO:0007669"/>
    <property type="project" value="TreeGrafter"/>
</dbReference>
<sequence length="284" mass="30362">MNVPDDALEAAEVQCREVSLASGRQAFCDMGSGIPVVLLHGISSGARSWAPLMHQATGVRWLAWDAPGYGESSALAEPHPTARDYALRLAAWLEALALERVVLIGHSLGALIASAYARDFPDRVSGLLLADPAQGYRHADPDKRDAVYRSRWTQLAAQGHAAYAAARAPRLLRENARVEDIARVQAGMHRLEVSGFAQASWMLANDSLEDHASGTSVPTRVLCGDEDRITPPSGARALAERLGVAYRDIPCAGHISYIDAPAAFAAAVADFMATLSPSQEKSDL</sequence>
<dbReference type="ESTHER" id="chrsd-q1r1a5">
    <property type="family name" value="6_AlphaBeta_hydrolase"/>
</dbReference>
<dbReference type="eggNOG" id="COG2267">
    <property type="taxonomic scope" value="Bacteria"/>
</dbReference>
<dbReference type="KEGG" id="csa:Csal_0139"/>
<accession>Q1R1A5</accession>
<reference evidence="2 3" key="1">
    <citation type="journal article" date="2011" name="Stand. Genomic Sci.">
        <title>Complete genome sequence of the halophilic and highly halotolerant Chromohalobacter salexigens type strain (1H11(T)).</title>
        <authorList>
            <person name="Copeland A."/>
            <person name="O'Connor K."/>
            <person name="Lucas S."/>
            <person name="Lapidus A."/>
            <person name="Berry K.W."/>
            <person name="Detter J.C."/>
            <person name="Del Rio T.G."/>
            <person name="Hammon N."/>
            <person name="Dalin E."/>
            <person name="Tice H."/>
            <person name="Pitluck S."/>
            <person name="Bruce D."/>
            <person name="Goodwin L."/>
            <person name="Han C."/>
            <person name="Tapia R."/>
            <person name="Saunders E."/>
            <person name="Schmutz J."/>
            <person name="Brettin T."/>
            <person name="Larimer F."/>
            <person name="Land M."/>
            <person name="Hauser L."/>
            <person name="Vargas C."/>
            <person name="Nieto J.J."/>
            <person name="Kyrpides N.C."/>
            <person name="Ivanova N."/>
            <person name="Goker M."/>
            <person name="Klenk H.P."/>
            <person name="Csonka L.N."/>
            <person name="Woyke T."/>
        </authorList>
    </citation>
    <scope>NUCLEOTIDE SEQUENCE [LARGE SCALE GENOMIC DNA]</scope>
    <source>
        <strain evidence="3">ATCC BAA-138 / DSM 3043 / CIP 106854 / NCIMB 13768 / 1H11</strain>
    </source>
</reference>
<organism evidence="2 3">
    <name type="scientific">Chromohalobacter israelensis (strain ATCC BAA-138 / DSM 3043 / CIP 106854 / NCIMB 13768 / 1H11)</name>
    <name type="common">Chromohalobacter salexigens</name>
    <dbReference type="NCBI Taxonomy" id="290398"/>
    <lineage>
        <taxon>Bacteria</taxon>
        <taxon>Pseudomonadati</taxon>
        <taxon>Pseudomonadota</taxon>
        <taxon>Gammaproteobacteria</taxon>
        <taxon>Oceanospirillales</taxon>
        <taxon>Halomonadaceae</taxon>
        <taxon>Chromohalobacter</taxon>
    </lineage>
</organism>
<dbReference type="GO" id="GO:0016787">
    <property type="term" value="F:hydrolase activity"/>
    <property type="evidence" value="ECO:0007669"/>
    <property type="project" value="UniProtKB-KW"/>
</dbReference>
<dbReference type="PANTHER" id="PTHR43798:SF33">
    <property type="entry name" value="HYDROLASE, PUTATIVE (AFU_ORTHOLOGUE AFUA_2G14860)-RELATED"/>
    <property type="match status" value="1"/>
</dbReference>
<feature type="domain" description="AB hydrolase-1" evidence="1">
    <location>
        <begin position="35"/>
        <end position="261"/>
    </location>
</feature>
<proteinExistence type="predicted"/>
<gene>
    <name evidence="2" type="ordered locus">Csal_0139</name>
</gene>
<dbReference type="STRING" id="290398.Csal_0139"/>
<evidence type="ECO:0000313" key="2">
    <source>
        <dbReference type="EMBL" id="ABE57503.1"/>
    </source>
</evidence>
<dbReference type="InterPro" id="IPR050266">
    <property type="entry name" value="AB_hydrolase_sf"/>
</dbReference>
<evidence type="ECO:0000259" key="1">
    <source>
        <dbReference type="Pfam" id="PF00561"/>
    </source>
</evidence>
<dbReference type="PANTHER" id="PTHR43798">
    <property type="entry name" value="MONOACYLGLYCEROL LIPASE"/>
    <property type="match status" value="1"/>
</dbReference>
<dbReference type="PRINTS" id="PR00111">
    <property type="entry name" value="ABHYDROLASE"/>
</dbReference>
<evidence type="ECO:0000313" key="3">
    <source>
        <dbReference type="Proteomes" id="UP000000239"/>
    </source>
</evidence>
<dbReference type="InterPro" id="IPR000073">
    <property type="entry name" value="AB_hydrolase_1"/>
</dbReference>
<keyword evidence="3" id="KW-1185">Reference proteome</keyword>
<dbReference type="RefSeq" id="WP_011505449.1">
    <property type="nucleotide sequence ID" value="NC_007963.1"/>
</dbReference>
<dbReference type="Pfam" id="PF00561">
    <property type="entry name" value="Abhydrolase_1"/>
    <property type="match status" value="1"/>
</dbReference>
<dbReference type="Gene3D" id="3.40.50.1820">
    <property type="entry name" value="alpha/beta hydrolase"/>
    <property type="match status" value="1"/>
</dbReference>
<name>Q1R1A5_CHRI1</name>
<dbReference type="Proteomes" id="UP000000239">
    <property type="component" value="Chromosome"/>
</dbReference>
<dbReference type="InterPro" id="IPR029058">
    <property type="entry name" value="AB_hydrolase_fold"/>
</dbReference>
<dbReference type="HOGENOM" id="CLU_020336_50_2_6"/>
<dbReference type="GeneID" id="95332889"/>
<dbReference type="SUPFAM" id="SSF53474">
    <property type="entry name" value="alpha/beta-Hydrolases"/>
    <property type="match status" value="1"/>
</dbReference>
<keyword evidence="2" id="KW-0378">Hydrolase</keyword>
<dbReference type="EMBL" id="CP000285">
    <property type="protein sequence ID" value="ABE57503.1"/>
    <property type="molecule type" value="Genomic_DNA"/>
</dbReference>
<dbReference type="AlphaFoldDB" id="Q1R1A5"/>